<dbReference type="SMART" id="SM01214">
    <property type="entry name" value="Fmp27_GFWDK"/>
    <property type="match status" value="1"/>
</dbReference>
<feature type="region of interest" description="Disordered" evidence="1">
    <location>
        <begin position="3691"/>
        <end position="3714"/>
    </location>
</feature>
<dbReference type="InterPro" id="IPR019441">
    <property type="entry name" value="FMP27/BLTP2/Hobbit_GFWDK_RBG"/>
</dbReference>
<accession>A0A5K4FEL3</accession>
<dbReference type="PANTHER" id="PTHR15678">
    <property type="entry name" value="ANTIGEN MLAA-22-RELATED"/>
    <property type="match status" value="1"/>
</dbReference>
<feature type="compositionally biased region" description="Low complexity" evidence="1">
    <location>
        <begin position="1388"/>
        <end position="1400"/>
    </location>
</feature>
<keyword evidence="4" id="KW-1185">Reference proteome</keyword>
<dbReference type="Proteomes" id="UP000008854">
    <property type="component" value="Unassembled WGS sequence"/>
</dbReference>
<dbReference type="WBParaSite" id="Smp_345140.1">
    <property type="protein sequence ID" value="Smp_345140.1"/>
    <property type="gene ID" value="Smp_345140"/>
</dbReference>
<feature type="compositionally biased region" description="Polar residues" evidence="1">
    <location>
        <begin position="1374"/>
        <end position="1387"/>
    </location>
</feature>
<reference evidence="4" key="1">
    <citation type="journal article" date="2012" name="PLoS Negl. Trop. Dis.">
        <title>A systematically improved high quality genome and transcriptome of the human blood fluke Schistosoma mansoni.</title>
        <authorList>
            <person name="Protasio A.V."/>
            <person name="Tsai I.J."/>
            <person name="Babbage A."/>
            <person name="Nichol S."/>
            <person name="Hunt M."/>
            <person name="Aslett M.A."/>
            <person name="De Silva N."/>
            <person name="Velarde G.S."/>
            <person name="Anderson T.J."/>
            <person name="Clark R.C."/>
            <person name="Davidson C."/>
            <person name="Dillon G.P."/>
            <person name="Holroyd N.E."/>
            <person name="LoVerde P.T."/>
            <person name="Lloyd C."/>
            <person name="McQuillan J."/>
            <person name="Oliveira G."/>
            <person name="Otto T.D."/>
            <person name="Parker-Manuel S.J."/>
            <person name="Quail M.A."/>
            <person name="Wilson R.A."/>
            <person name="Zerlotini A."/>
            <person name="Dunne D.W."/>
            <person name="Berriman M."/>
        </authorList>
    </citation>
    <scope>NUCLEOTIDE SEQUENCE [LARGE SCALE GENOMIC DNA]</scope>
    <source>
        <strain evidence="4">Puerto Rican</strain>
    </source>
</reference>
<feature type="region of interest" description="Disordered" evidence="1">
    <location>
        <begin position="3642"/>
        <end position="3672"/>
    </location>
</feature>
<feature type="compositionally biased region" description="Low complexity" evidence="1">
    <location>
        <begin position="2109"/>
        <end position="2124"/>
    </location>
</feature>
<feature type="region of interest" description="Disordered" evidence="1">
    <location>
        <begin position="3005"/>
        <end position="3027"/>
    </location>
</feature>
<feature type="compositionally biased region" description="Low complexity" evidence="1">
    <location>
        <begin position="3643"/>
        <end position="3667"/>
    </location>
</feature>
<evidence type="ECO:0000313" key="4">
    <source>
        <dbReference type="Proteomes" id="UP000008854"/>
    </source>
</evidence>
<dbReference type="PANTHER" id="PTHR15678:SF6">
    <property type="entry name" value="BRIDGE-LIKE LIPID TRANSFER PROTEIN FAMILY MEMBER 2"/>
    <property type="match status" value="1"/>
</dbReference>
<dbReference type="InterPro" id="IPR045167">
    <property type="entry name" value="Hobbit"/>
</dbReference>
<sequence>MSWECFDCVKDIICTQWALVALVILLFAVYVTPKVLVFVLSSFLSKFIPCILTVQRFGFIWARGVTITFINGECMYVDSIYLSSSLWNPKAKTLLSAWITGVEFHATDTGLYAIIKVMQRKGDGIRTHLNKGFMSWKIRLISFISIDISSIQIVVLSTKFLDDALYSNYKKAEDGALNNTNSNSSVCHHCLIHINDLSDVYPPIQFNRQTSFRLNKTSKLALTLRMTKLTMLFHISMRQAHVNLHLSHICGKLLCIPVFMETWLSNDLFVKNWNVIFENAYILGHLRLQLSTNISLECRNFNNATLSSLNGWFVKSVDLKLCGLRIAILEELMDLLSWKLYINQTCILTTQTSSFESTCSHCHQSTIHHQEDTLQMLEHSSFPFKNNKSCYLKQTSGNIISHNSLKPNFQCVQECLNSIKLCISFVPMQLFNFNHNHHFEQTQLQFSSSSSSLPSSVVPEMGFYFEIIRYSFERSLQFYFTSSHLSMEFNVPNSIKCSENDETLQTTSDFYTSLHSLSLPISQIIPSNLLNDNVDSKILFSHFILLNFRFCLNDLRLLNGWNSQAQHCLLDARIYLIEATEQLESSICNIYLNILHSSIFYIHDNIIEMNFYKKLSSICYLIGIWCKTLYDNSNCINNQSIMPITNIELFNCPKKNINSKQFNLMTQESLSRRKFFRFIEYLGLNTRQLNVRIYFGNVGGSRTSVRNNNINTSCTSITRHNEEFGASDSTVSDDNSGGGVIITHCKSVNCTDDFNTEQQYPDHIQIGMMERLKSRKIPQILFVLIPDLKSPGLQFGFTNSLVNLQFDFHELNLKKSFDLLNLTDLNLKLSNIHVCLLDKIHGSIFNESHTSQAPSLSLPHSYSLYSIRCNQSNAIYSLIHELPTLNNHHWDDLFYVHGIDIWNHKYQISLKFTTLQIEWPSFKMNELMNYIHWDYSNENVYQCYNNHINKLSTNRSSSIQCYFMENYLNNPIQFDGFLENINIFLINTFIMLRIDSQRFIAQFRSINPIYQPLKLDSLSQITITGAKLVYSYIKKLDNGADTVSCCSSTSSASVSSNSSPCPYAIVSSCDIKNDLVLSLTEIHVDVKLPDQVRLFFKCLILHCLLFKLSLERSIEISPNNQSCEFIWSLGFHLCCYNLLRSWKQFHGKLFKQSSTVSLNNSSNTCDPFLVPTINNTTTNDTIELNSSNGWHLSIKPIQSYFQFYFKLLTNKHFIMVRVKNTSFQYTPKTITTTDNKISSSNDRKNREVLLTNNTNMNDDNNKNNIGCIVSSRLKVNCEHAVIMCEDQTIAVFQNLKIRQRPENIQHRTEHLKMGLLTRANPSWEFYMDLLYVTFPYRYIFRDVYQEASCVRKFLLKLHSDNITYFHVNDQTFDQSKKSSLPNEDVTLSNPTSPTSIQSSPSTFGVYSSSTARIDYIQPSTSYIKQDRIIHIKKFIIEIKDDPFECKLNDIHTILLDEFAVHEKRVNTLREQIDRAIHSGIRVTDEERQACFTRIEIQRAQDYRNRLHRFYCDYAFSDELFTFTMDNLKIKALADESITHGEQVIAQMKIMDSDSPWPNLTEQDFSTLWCRIITMNVERWRLQLRDYPKPCLNITDLFLWGKLVIAEQMADNKGQHKVVIKPGYPWPNYTLIRFSSPTKFYYDLNADLKSFHIYYGANWEPTVSWFNQRLDDIKPLIKDKSYPPLGWWDKIRLLYHGHLLFAVDTMHWSYSTSLSPYNATEFFTWQWNRTVVHWENGVIRIDGDLDIVYQTASKYDGICQLFHIPHLEMTVKLDWLSLRDPNDHHSVKYCYMDYLSPREQTQHDSFKYFRANRLAMGINFTVKPPPTGSSTMDQRPWCSFYTSVLKFADKLRNCLSQIPRPIRRGSLYKYKPPRKPHFGRLLQSLEFSINIPQLELIFWVSYAKRTGVHVNTGPIQIIGKLKCKIENEIKLNRLIGKFSASSASSSSTTVIVSGSESTPLETTTTTNLNEQTTILHPYVMIPPRLSIQRNGLSRRPIVNWCVLNLYASIHDIAIHLRHRDNLPGPLIQMLLQCMNTYQNCTNDISNNHQLNHHNFSIHDIEQLDTEEMNNDIEAFILVPLLRYQQLCPTVLPSNTTVRVHIPGPRPTAVTSVTTSTTNTNTNENSNICNNNSGNTNLSPSSIKCHPIESIKNNTSINSTSTITENISADVTSTSQVVDEETLPFSDYNNNNRTTYNNINHIQTPRYNYTATSCSSNSQLTHEDLTPVHHLEIHEFKMRWTEQHRNLVYILMDSYRHAQSLKKNLSARALHGFRLHPGGNGSSSGHTTTMTSGGGVSGAVGSFGIGKLGVCSSSSSGGGGTALSRNARSAIQLTNNVINNNGCILLNSTDKRPLSTVIQPSDSCNLSKLTKSNYNDNCFLMKMPTTDEMLPDNINMPSNTVTMVTATTTATTINNNNNSEMKEDNYDDVYLSTNLSPSSESNKSKLTFSKQIPMLAQLLEEVDTARFYAYCEEEPKQTDVVSQLQGLHICASSLVAERNWHLELINPQLMLKTNHLAGYVLVSAARAKLDALTHPPIWKDSQLLNKSSLVGHLECMQYYATVGQVSNLDCDSESGSVFIYLFNVLPETPDQWLSTADVSDWTHHNLNADEDALSGRPEVVGCGRSVGGVVTACVCFPKTPSNNNNISNNKNPLTRTSTLTFGTKLMSNDMTLRNNVTLTSTMVTTTPTTTTVTSSTSELHSNYIRPIQLQRMISRCSCEVFYIHYEPADPANLPLPHLIPPLSLDETEVVRNPEGADTVTLLHHTLNVSTNSLQYHMIVEIVNDLLLYVEPQRKVAKLERNRLTFGLMSESQVRLAISRDQETLRRLIFEQRQLERYLWSYVRQTMQELGLDANNTLVNHSHPSAFYHSPTTDSSNNVTSRTSDLTLKLVNCIQSARKLETQINQLKSHIIDLNGILSQRLGHYQQLQIQIQRRHIRKAMSFKRYHPMNKSSASSSLLSFNNEILSSITNSNNVSLIQKSSNDDCNRIIQTNNNESETYIQNRINSHSTSSTDHLTHPNTKTMSNNNTGQNHLITENIISESGNKSLSLSSFMDGGDSKPAEIVRRSEVCFEHARWRMTENDGQIGLADVELRGFIYTKTHRQDDSGSHRLELGWIRVCSLAPNSFYREVLAPDVSGGRYAGGPILRIACSDLAPVGGISVKEAMEISVAPIVLQMSKQFYRIMMPFFFPEKSEDTTTNNTITATPVHTATIANPTGDCISSSAFTSHPFSIPQDSVGISSGTSSNAFHYLDSNLSTNADNPQNIVLPSKSWLRRYLLRKLPHRSKNESESVPSTSSSLPQPLNFIHQSHQSDVLENISSDLSMPIVVSTVATTVTFTSSLSPSSVCIPSNNLTIEAAISGRNYCSVNDDWNALNNNATGSGTEITVASSPSLTSSSVTTSKLLQMMNMRSKLPITDYLRSQNELGFPNLFHTNEYDVKSSSSSSLLSPNHKSNECFAIPVTYSNYNDTTTDNFIMVMQQPTSIYLQQLLPVNNICTYCESIHSTSNNHLHSLNMSLYNPISYGSLPMDQITSVNQIATHHSKHNINNTNIPLNPVDVMQERARQNKVFLYIKIPGFPIRLSYKGEKQKNITDVTRFELFIPTLEYHNCVWTWLDFVMEVKTRIRKQLVREVIKKKLTPRRRLPLLRISGTNSSKNDNNSSIAASSSTDSKPHELTTSNILLSSVKRLSSLTPAVTGGRADSTMHSPDVDDDDDLVDPTTVAAQEEKAQRDLEMILGRHAQIQPNKVGKRKRFKSKPF</sequence>
<organism evidence="4 5">
    <name type="scientific">Schistosoma mansoni</name>
    <name type="common">Blood fluke</name>
    <dbReference type="NCBI Taxonomy" id="6183"/>
    <lineage>
        <taxon>Eukaryota</taxon>
        <taxon>Metazoa</taxon>
        <taxon>Spiralia</taxon>
        <taxon>Lophotrochozoa</taxon>
        <taxon>Platyhelminthes</taxon>
        <taxon>Trematoda</taxon>
        <taxon>Digenea</taxon>
        <taxon>Strigeidida</taxon>
        <taxon>Schistosomatoidea</taxon>
        <taxon>Schistosomatidae</taxon>
        <taxon>Schistosoma</taxon>
    </lineage>
</organism>
<keyword evidence="2" id="KW-0812">Transmembrane</keyword>
<evidence type="ECO:0000256" key="1">
    <source>
        <dbReference type="SAM" id="MobiDB-lite"/>
    </source>
</evidence>
<feature type="compositionally biased region" description="Polar residues" evidence="1">
    <location>
        <begin position="3016"/>
        <end position="3027"/>
    </location>
</feature>
<dbReference type="InParanoid" id="A0A5K4FEL3"/>
<feature type="transmembrane region" description="Helical" evidence="2">
    <location>
        <begin position="12"/>
        <end position="30"/>
    </location>
</feature>
<proteinExistence type="predicted"/>
<keyword evidence="2" id="KW-0472">Membrane</keyword>
<keyword evidence="2" id="KW-1133">Transmembrane helix</keyword>
<reference evidence="5" key="2">
    <citation type="submission" date="2019-11" db="UniProtKB">
        <authorList>
            <consortium name="WormBaseParasite"/>
        </authorList>
    </citation>
    <scope>IDENTIFICATION</scope>
    <source>
        <strain evidence="5">Puerto Rican</strain>
    </source>
</reference>
<dbReference type="STRING" id="6183.A0A5K4FEL3"/>
<name>A0A5K4FEL3_SCHMA</name>
<protein>
    <submittedName>
        <fullName evidence="5">Fmp27_GFWDK domain-containing protein</fullName>
    </submittedName>
</protein>
<evidence type="ECO:0000256" key="2">
    <source>
        <dbReference type="SAM" id="Phobius"/>
    </source>
</evidence>
<evidence type="ECO:0000259" key="3">
    <source>
        <dbReference type="SMART" id="SM01214"/>
    </source>
</evidence>
<feature type="region of interest" description="Disordered" evidence="1">
    <location>
        <begin position="1374"/>
        <end position="1400"/>
    </location>
</feature>
<dbReference type="FunCoup" id="A0A5K4FEL3">
    <property type="interactions" value="1708"/>
</dbReference>
<dbReference type="Pfam" id="PF10344">
    <property type="entry name" value="Hobbit"/>
    <property type="match status" value="4"/>
</dbReference>
<feature type="region of interest" description="Disordered" evidence="1">
    <location>
        <begin position="2101"/>
        <end position="2124"/>
    </location>
</feature>
<feature type="domain" description="FMP27/BLTP2/Hobbit GFWDK motif-containing RBG unit" evidence="3">
    <location>
        <begin position="1585"/>
        <end position="1718"/>
    </location>
</feature>
<evidence type="ECO:0000313" key="5">
    <source>
        <dbReference type="WBParaSite" id="Smp_345140.1"/>
    </source>
</evidence>